<evidence type="ECO:0000313" key="3">
    <source>
        <dbReference type="Proteomes" id="UP000285860"/>
    </source>
</evidence>
<reference evidence="2 3" key="1">
    <citation type="journal article" date="2018" name="Sci. Rep.">
        <title>Characterisation of pathogen-specific regions and novel effector candidates in Fusarium oxysporum f. sp. cepae.</title>
        <authorList>
            <person name="Armitage A.D."/>
            <person name="Taylor A."/>
            <person name="Sobczyk M.K."/>
            <person name="Baxter L."/>
            <person name="Greenfield B.P."/>
            <person name="Bates H.J."/>
            <person name="Wilson F."/>
            <person name="Jackson A.C."/>
            <person name="Ott S."/>
            <person name="Harrison R.J."/>
            <person name="Clarkson J.P."/>
        </authorList>
    </citation>
    <scope>NUCLEOTIDE SEQUENCE [LARGE SCALE GENOMIC DNA]</scope>
    <source>
        <strain evidence="2 3">Fo_A28</strain>
    </source>
</reference>
<dbReference type="EMBL" id="MRCY01000424">
    <property type="protein sequence ID" value="RKK86915.1"/>
    <property type="molecule type" value="Genomic_DNA"/>
</dbReference>
<name>A0A420P330_FUSOX</name>
<protein>
    <submittedName>
        <fullName evidence="2">Uncharacterized protein</fullName>
    </submittedName>
</protein>
<dbReference type="Proteomes" id="UP000285860">
    <property type="component" value="Unassembled WGS sequence"/>
</dbReference>
<dbReference type="OrthoDB" id="5273647at2759"/>
<evidence type="ECO:0000256" key="1">
    <source>
        <dbReference type="SAM" id="Phobius"/>
    </source>
</evidence>
<comment type="caution">
    <text evidence="2">The sequence shown here is derived from an EMBL/GenBank/DDBJ whole genome shotgun (WGS) entry which is preliminary data.</text>
</comment>
<gene>
    <name evidence="2" type="ORF">BFJ68_g17093</name>
</gene>
<keyword evidence="1" id="KW-0812">Transmembrane</keyword>
<keyword evidence="1" id="KW-0472">Membrane</keyword>
<dbReference type="AlphaFoldDB" id="A0A420P330"/>
<proteinExistence type="predicted"/>
<evidence type="ECO:0000313" key="2">
    <source>
        <dbReference type="EMBL" id="RKK86915.1"/>
    </source>
</evidence>
<keyword evidence="1" id="KW-1133">Transmembrane helix</keyword>
<sequence>MAVHAPTPAAVLISEWLLLSIAATMILARLWLRIRINRQRLLLSDVFICLAWFSAVASASVDVYLKCVGILRQDEDAFLQIYDGDPKTRQSALLVLPPPPSHLRK</sequence>
<organism evidence="2 3">
    <name type="scientific">Fusarium oxysporum</name>
    <name type="common">Fusarium vascular wilt</name>
    <dbReference type="NCBI Taxonomy" id="5507"/>
    <lineage>
        <taxon>Eukaryota</taxon>
        <taxon>Fungi</taxon>
        <taxon>Dikarya</taxon>
        <taxon>Ascomycota</taxon>
        <taxon>Pezizomycotina</taxon>
        <taxon>Sordariomycetes</taxon>
        <taxon>Hypocreomycetidae</taxon>
        <taxon>Hypocreales</taxon>
        <taxon>Nectriaceae</taxon>
        <taxon>Fusarium</taxon>
        <taxon>Fusarium oxysporum species complex</taxon>
    </lineage>
</organism>
<accession>A0A420P330</accession>
<feature type="transmembrane region" description="Helical" evidence="1">
    <location>
        <begin position="12"/>
        <end position="32"/>
    </location>
</feature>